<feature type="signal peptide" evidence="1">
    <location>
        <begin position="1"/>
        <end position="25"/>
    </location>
</feature>
<sequence length="137" mass="15752">MIIIKSQVIAIVFVVLMAFSIHAQAADEDYVRSNFAADYAQCWSYYTITSEGVRRGGQSDLAEQFTALANEAFLKGVTLSNIEVTKARAEMARIQQFDEMRRDFSNLEILFVKYNQLCNGLMTDPISREEYWRRSDQ</sequence>
<accession>A0AA46YNC5</accession>
<dbReference type="KEGG" id="hqn:M0220_15395"/>
<evidence type="ECO:0000313" key="2">
    <source>
        <dbReference type="EMBL" id="UYO74244.1"/>
    </source>
</evidence>
<dbReference type="Proteomes" id="UP001164935">
    <property type="component" value="Chromosome"/>
</dbReference>
<feature type="chain" id="PRO_5041455659" evidence="1">
    <location>
        <begin position="26"/>
        <end position="137"/>
    </location>
</feature>
<keyword evidence="3" id="KW-1185">Reference proteome</keyword>
<evidence type="ECO:0000256" key="1">
    <source>
        <dbReference type="SAM" id="SignalP"/>
    </source>
</evidence>
<name>A0AA46YNC5_9GAMM</name>
<gene>
    <name evidence="2" type="ORF">M0220_15395</name>
</gene>
<reference evidence="2" key="1">
    <citation type="submission" date="2022-05" db="EMBL/GenBank/DDBJ databases">
        <title>Complete sequence of a novel PHA-producing Halomonas strain.</title>
        <authorList>
            <person name="Zheng Z."/>
        </authorList>
    </citation>
    <scope>NUCLEOTIDE SEQUENCE</scope>
    <source>
        <strain evidence="2">ZZQ-149</strain>
    </source>
</reference>
<dbReference type="RefSeq" id="WP_264018145.1">
    <property type="nucleotide sequence ID" value="NZ_CP096973.1"/>
</dbReference>
<organism evidence="2 3">
    <name type="scientific">Halomonas qinghailakensis</name>
    <dbReference type="NCBI Taxonomy" id="2937790"/>
    <lineage>
        <taxon>Bacteria</taxon>
        <taxon>Pseudomonadati</taxon>
        <taxon>Pseudomonadota</taxon>
        <taxon>Gammaproteobacteria</taxon>
        <taxon>Oceanospirillales</taxon>
        <taxon>Halomonadaceae</taxon>
        <taxon>Halomonas</taxon>
    </lineage>
</organism>
<keyword evidence="1" id="KW-0732">Signal</keyword>
<proteinExistence type="predicted"/>
<dbReference type="EMBL" id="CP096973">
    <property type="protein sequence ID" value="UYO74244.1"/>
    <property type="molecule type" value="Genomic_DNA"/>
</dbReference>
<protein>
    <submittedName>
        <fullName evidence="2">Uncharacterized protein</fullName>
    </submittedName>
</protein>
<evidence type="ECO:0000313" key="3">
    <source>
        <dbReference type="Proteomes" id="UP001164935"/>
    </source>
</evidence>
<dbReference type="AlphaFoldDB" id="A0AA46YNC5"/>